<dbReference type="Proteomes" id="UP000255102">
    <property type="component" value="Unassembled WGS sequence"/>
</dbReference>
<dbReference type="Gene3D" id="1.10.260.40">
    <property type="entry name" value="lambda repressor-like DNA-binding domains"/>
    <property type="match status" value="1"/>
</dbReference>
<evidence type="ECO:0000313" key="5">
    <source>
        <dbReference type="EMBL" id="ANB91186.1"/>
    </source>
</evidence>
<dbReference type="GO" id="GO:0003700">
    <property type="term" value="F:DNA-binding transcription factor activity"/>
    <property type="evidence" value="ECO:0007669"/>
    <property type="project" value="TreeGrafter"/>
</dbReference>
<dbReference type="REBASE" id="405807">
    <property type="entry name" value="C.Mov11227ORF709P"/>
</dbReference>
<dbReference type="STRING" id="29433.MOVS_03375"/>
<dbReference type="PANTHER" id="PTHR46797:SF23">
    <property type="entry name" value="HTH-TYPE TRANSCRIPTIONAL REGULATOR SUTR"/>
    <property type="match status" value="1"/>
</dbReference>
<organism evidence="6 8">
    <name type="scientific">Moraxella ovis</name>
    <dbReference type="NCBI Taxonomy" id="29433"/>
    <lineage>
        <taxon>Bacteria</taxon>
        <taxon>Pseudomonadati</taxon>
        <taxon>Pseudomonadota</taxon>
        <taxon>Gammaproteobacteria</taxon>
        <taxon>Moraxellales</taxon>
        <taxon>Moraxellaceae</taxon>
        <taxon>Moraxella</taxon>
    </lineage>
</organism>
<keyword evidence="7" id="KW-1185">Reference proteome</keyword>
<dbReference type="InterPro" id="IPR010982">
    <property type="entry name" value="Lambda_DNA-bd_dom_sf"/>
</dbReference>
<evidence type="ECO:0000256" key="2">
    <source>
        <dbReference type="ARBA" id="ARBA00023125"/>
    </source>
</evidence>
<keyword evidence="2" id="KW-0238">DNA-binding</keyword>
<dbReference type="KEGG" id="moi:MOVS_03375"/>
<evidence type="ECO:0000313" key="6">
    <source>
        <dbReference type="EMBL" id="STY86717.1"/>
    </source>
</evidence>
<dbReference type="CDD" id="cd00093">
    <property type="entry name" value="HTH_XRE"/>
    <property type="match status" value="1"/>
</dbReference>
<dbReference type="SUPFAM" id="SSF47413">
    <property type="entry name" value="lambda repressor-like DNA-binding domains"/>
    <property type="match status" value="1"/>
</dbReference>
<dbReference type="InterPro" id="IPR001387">
    <property type="entry name" value="Cro/C1-type_HTH"/>
</dbReference>
<dbReference type="AlphaFoldDB" id="A0A160GEC9"/>
<sequence length="68" mass="7833">MILQQVGMRVRELRKAKGLSQEKFALQANIDRTYLAGIESGKRNPSLKNLEKILNTLDVSFCEFFQDM</sequence>
<dbReference type="EMBL" id="UGPW01000001">
    <property type="protein sequence ID" value="STY86717.1"/>
    <property type="molecule type" value="Genomic_DNA"/>
</dbReference>
<evidence type="ECO:0000259" key="4">
    <source>
        <dbReference type="PROSITE" id="PS50943"/>
    </source>
</evidence>
<reference evidence="5 7" key="1">
    <citation type="submission" date="2015-04" db="EMBL/GenBank/DDBJ databases">
        <authorList>
            <person name="Calcutt M.J."/>
            <person name="Foecking M.F."/>
        </authorList>
    </citation>
    <scope>NUCLEOTIDE SEQUENCE [LARGE SCALE GENOMIC DNA]</scope>
    <source>
        <strain evidence="5 7">199/55</strain>
    </source>
</reference>
<dbReference type="Pfam" id="PF01381">
    <property type="entry name" value="HTH_3"/>
    <property type="match status" value="1"/>
</dbReference>
<proteinExistence type="predicted"/>
<evidence type="ECO:0000313" key="7">
    <source>
        <dbReference type="Proteomes" id="UP000076765"/>
    </source>
</evidence>
<reference evidence="6 8" key="2">
    <citation type="submission" date="2018-06" db="EMBL/GenBank/DDBJ databases">
        <authorList>
            <consortium name="Pathogen Informatics"/>
            <person name="Doyle S."/>
        </authorList>
    </citation>
    <scope>NUCLEOTIDE SEQUENCE [LARGE SCALE GENOMIC DNA]</scope>
    <source>
        <strain evidence="6 8">NCTC11227</strain>
    </source>
</reference>
<dbReference type="RefSeq" id="WP_063513767.1">
    <property type="nucleotide sequence ID" value="NZ_CP011158.1"/>
</dbReference>
<dbReference type="PANTHER" id="PTHR46797">
    <property type="entry name" value="HTH-TYPE TRANSCRIPTIONAL REGULATOR"/>
    <property type="match status" value="1"/>
</dbReference>
<dbReference type="PROSITE" id="PS50943">
    <property type="entry name" value="HTH_CROC1"/>
    <property type="match status" value="1"/>
</dbReference>
<dbReference type="EMBL" id="CP011158">
    <property type="protein sequence ID" value="ANB91186.1"/>
    <property type="molecule type" value="Genomic_DNA"/>
</dbReference>
<evidence type="ECO:0000256" key="1">
    <source>
        <dbReference type="ARBA" id="ARBA00023015"/>
    </source>
</evidence>
<dbReference type="GO" id="GO:0005829">
    <property type="term" value="C:cytosol"/>
    <property type="evidence" value="ECO:0007669"/>
    <property type="project" value="TreeGrafter"/>
</dbReference>
<dbReference type="SMART" id="SM00530">
    <property type="entry name" value="HTH_XRE"/>
    <property type="match status" value="1"/>
</dbReference>
<name>A0A160GEC9_9GAMM</name>
<dbReference type="Proteomes" id="UP000076765">
    <property type="component" value="Chromosome"/>
</dbReference>
<dbReference type="REBASE" id="144946">
    <property type="entry name" value="C.Mov9955ORF3385P"/>
</dbReference>
<gene>
    <name evidence="6" type="primary">sinR</name>
    <name evidence="5" type="ORF">MOVS_03375</name>
    <name evidence="6" type="ORF">NCTC11227_00707</name>
</gene>
<dbReference type="GO" id="GO:0003677">
    <property type="term" value="F:DNA binding"/>
    <property type="evidence" value="ECO:0007669"/>
    <property type="project" value="UniProtKB-KW"/>
</dbReference>
<protein>
    <submittedName>
        <fullName evidence="5 6">Transcriptional regulator</fullName>
    </submittedName>
</protein>
<evidence type="ECO:0000256" key="3">
    <source>
        <dbReference type="ARBA" id="ARBA00023163"/>
    </source>
</evidence>
<feature type="domain" description="HTH cro/C1-type" evidence="4">
    <location>
        <begin position="10"/>
        <end position="64"/>
    </location>
</feature>
<accession>A0A160GEC9</accession>
<keyword evidence="1" id="KW-0805">Transcription regulation</keyword>
<dbReference type="InterPro" id="IPR050807">
    <property type="entry name" value="TransReg_Diox_bact_type"/>
</dbReference>
<keyword evidence="3" id="KW-0804">Transcription</keyword>
<evidence type="ECO:0000313" key="8">
    <source>
        <dbReference type="Proteomes" id="UP000255102"/>
    </source>
</evidence>